<keyword evidence="1 3" id="KW-0378">Hydrolase</keyword>
<dbReference type="SUPFAM" id="SSF53474">
    <property type="entry name" value="alpha/beta-Hydrolases"/>
    <property type="match status" value="1"/>
</dbReference>
<dbReference type="AlphaFoldDB" id="A0A848B093"/>
<dbReference type="Gene3D" id="3.40.50.1820">
    <property type="entry name" value="alpha/beta hydrolase"/>
    <property type="match status" value="1"/>
</dbReference>
<dbReference type="PANTHER" id="PTHR48081:SF6">
    <property type="entry name" value="PEPTIDASE S9 PROLYL OLIGOPEPTIDASE CATALYTIC DOMAIN-CONTAINING PROTEIN"/>
    <property type="match status" value="1"/>
</dbReference>
<dbReference type="InterPro" id="IPR050300">
    <property type="entry name" value="GDXG_lipolytic_enzyme"/>
</dbReference>
<dbReference type="PANTHER" id="PTHR48081">
    <property type="entry name" value="AB HYDROLASE SUPERFAMILY PROTEIN C4A8.06C"/>
    <property type="match status" value="1"/>
</dbReference>
<protein>
    <submittedName>
        <fullName evidence="3">Alpha/beta hydrolase</fullName>
    </submittedName>
</protein>
<evidence type="ECO:0000313" key="3">
    <source>
        <dbReference type="EMBL" id="NMD89275.1"/>
    </source>
</evidence>
<feature type="domain" description="BD-FAE-like" evidence="2">
    <location>
        <begin position="39"/>
        <end position="225"/>
    </location>
</feature>
<comment type="caution">
    <text evidence="3">The sequence shown here is derived from an EMBL/GenBank/DDBJ whole genome shotgun (WGS) entry which is preliminary data.</text>
</comment>
<dbReference type="GO" id="GO:0016787">
    <property type="term" value="F:hydrolase activity"/>
    <property type="evidence" value="ECO:0007669"/>
    <property type="project" value="UniProtKB-KW"/>
</dbReference>
<sequence length="279" mass="31200">MQKIENFPLWSSLRPALNRKNDFEPYMNCYLLDDDKIHGAVIIFPGGGYQEKMMSYEGEDVALKFNTLGFHTFVVNYRCGRDAYLFPAPQEDALRSIKLVRGHAEEWNIDPGQIAAAGFSAGGHLACCTATMFDAIRAENGDCHDAVSARPDAVILCYAVVSAFAGNNRHLGSFRNLLNTDHAAESTLHELSCEKHVRPDSPPAFIWHTAADQIVSWENAIRLAEAYKKQHLTFELHIYPYGPHGLGMGTTEEFAEVRSWPELAAVFLRKIPINSKQKS</sequence>
<dbReference type="EMBL" id="JABAEW010000096">
    <property type="protein sequence ID" value="NMD89275.1"/>
    <property type="molecule type" value="Genomic_DNA"/>
</dbReference>
<dbReference type="InterPro" id="IPR049492">
    <property type="entry name" value="BD-FAE-like_dom"/>
</dbReference>
<reference evidence="3 4" key="1">
    <citation type="submission" date="2020-04" db="EMBL/GenBank/DDBJ databases">
        <authorList>
            <person name="Hitch T.C.A."/>
            <person name="Wylensek D."/>
            <person name="Clavel T."/>
        </authorList>
    </citation>
    <scope>NUCLEOTIDE SEQUENCE [LARGE SCALE GENOMIC DNA]</scope>
    <source>
        <strain evidence="3 4">COR2-253-APC-1A</strain>
    </source>
</reference>
<evidence type="ECO:0000256" key="1">
    <source>
        <dbReference type="ARBA" id="ARBA00022801"/>
    </source>
</evidence>
<dbReference type="Proteomes" id="UP000576225">
    <property type="component" value="Unassembled WGS sequence"/>
</dbReference>
<proteinExistence type="predicted"/>
<gene>
    <name evidence="3" type="ORF">HF882_22060</name>
</gene>
<name>A0A848B093_9BACT</name>
<evidence type="ECO:0000313" key="4">
    <source>
        <dbReference type="Proteomes" id="UP000576225"/>
    </source>
</evidence>
<accession>A0A848B093</accession>
<dbReference type="InterPro" id="IPR029058">
    <property type="entry name" value="AB_hydrolase_fold"/>
</dbReference>
<organism evidence="3 4">
    <name type="scientific">Victivallis vadensis</name>
    <dbReference type="NCBI Taxonomy" id="172901"/>
    <lineage>
        <taxon>Bacteria</taxon>
        <taxon>Pseudomonadati</taxon>
        <taxon>Lentisphaerota</taxon>
        <taxon>Lentisphaeria</taxon>
        <taxon>Victivallales</taxon>
        <taxon>Victivallaceae</taxon>
        <taxon>Victivallis</taxon>
    </lineage>
</organism>
<dbReference type="Pfam" id="PF20434">
    <property type="entry name" value="BD-FAE"/>
    <property type="match status" value="1"/>
</dbReference>
<evidence type="ECO:0000259" key="2">
    <source>
        <dbReference type="Pfam" id="PF20434"/>
    </source>
</evidence>
<dbReference type="RefSeq" id="WP_168964183.1">
    <property type="nucleotide sequence ID" value="NZ_JABAEW010000096.1"/>
</dbReference>